<dbReference type="SUPFAM" id="SSF51735">
    <property type="entry name" value="NAD(P)-binding Rossmann-fold domains"/>
    <property type="match status" value="1"/>
</dbReference>
<dbReference type="AlphaFoldDB" id="A0A2I2GPJ0"/>
<dbReference type="OrthoDB" id="2735536at2759"/>
<organism evidence="4 5">
    <name type="scientific">Aspergillus steynii IBT 23096</name>
    <dbReference type="NCBI Taxonomy" id="1392250"/>
    <lineage>
        <taxon>Eukaryota</taxon>
        <taxon>Fungi</taxon>
        <taxon>Dikarya</taxon>
        <taxon>Ascomycota</taxon>
        <taxon>Pezizomycotina</taxon>
        <taxon>Eurotiomycetes</taxon>
        <taxon>Eurotiomycetidae</taxon>
        <taxon>Eurotiales</taxon>
        <taxon>Aspergillaceae</taxon>
        <taxon>Aspergillus</taxon>
        <taxon>Aspergillus subgen. Circumdati</taxon>
    </lineage>
</organism>
<dbReference type="EMBL" id="MSFO01000001">
    <property type="protein sequence ID" value="PLB54788.1"/>
    <property type="molecule type" value="Genomic_DNA"/>
</dbReference>
<dbReference type="Pfam" id="PF01370">
    <property type="entry name" value="Epimerase"/>
    <property type="match status" value="1"/>
</dbReference>
<reference evidence="4 5" key="1">
    <citation type="submission" date="2016-12" db="EMBL/GenBank/DDBJ databases">
        <title>The genomes of Aspergillus section Nigri reveals drivers in fungal speciation.</title>
        <authorList>
            <consortium name="DOE Joint Genome Institute"/>
            <person name="Vesth T.C."/>
            <person name="Nybo J."/>
            <person name="Theobald S."/>
            <person name="Brandl J."/>
            <person name="Frisvad J.C."/>
            <person name="Nielsen K.F."/>
            <person name="Lyhne E.K."/>
            <person name="Kogle M.E."/>
            <person name="Kuo A."/>
            <person name="Riley R."/>
            <person name="Clum A."/>
            <person name="Nolan M."/>
            <person name="Lipzen A."/>
            <person name="Salamov A."/>
            <person name="Henrissat B."/>
            <person name="Wiebenga A."/>
            <person name="De Vries R.P."/>
            <person name="Grigoriev I.V."/>
            <person name="Mortensen U.H."/>
            <person name="Andersen M.R."/>
            <person name="Baker S.E."/>
        </authorList>
    </citation>
    <scope>NUCLEOTIDE SEQUENCE [LARGE SCALE GENOMIC DNA]</scope>
    <source>
        <strain evidence="4 5">IBT 23096</strain>
    </source>
</reference>
<gene>
    <name evidence="4" type="ORF">P170DRAFT_398548</name>
</gene>
<dbReference type="STRING" id="1392250.A0A2I2GPJ0"/>
<evidence type="ECO:0000313" key="5">
    <source>
        <dbReference type="Proteomes" id="UP000234275"/>
    </source>
</evidence>
<dbReference type="Proteomes" id="UP000234275">
    <property type="component" value="Unassembled WGS sequence"/>
</dbReference>
<dbReference type="PANTHER" id="PTHR10366">
    <property type="entry name" value="NAD DEPENDENT EPIMERASE/DEHYDRATASE"/>
    <property type="match status" value="1"/>
</dbReference>
<evidence type="ECO:0000256" key="1">
    <source>
        <dbReference type="ARBA" id="ARBA00023002"/>
    </source>
</evidence>
<dbReference type="PANTHER" id="PTHR10366:SF562">
    <property type="entry name" value="ALDEHYDE REDUCTASE II (AFU_ORTHOLOGUE AFUA_1G11360)"/>
    <property type="match status" value="1"/>
</dbReference>
<dbReference type="InterPro" id="IPR001509">
    <property type="entry name" value="Epimerase_deHydtase"/>
</dbReference>
<evidence type="ECO:0000313" key="4">
    <source>
        <dbReference type="EMBL" id="PLB54788.1"/>
    </source>
</evidence>
<proteinExistence type="inferred from homology"/>
<dbReference type="VEuPathDB" id="FungiDB:P170DRAFT_398548"/>
<comment type="similarity">
    <text evidence="2">Belongs to the NAD(P)-dependent epimerase/dehydratase family. Dihydroflavonol-4-reductase subfamily.</text>
</comment>
<evidence type="ECO:0000259" key="3">
    <source>
        <dbReference type="Pfam" id="PF01370"/>
    </source>
</evidence>
<sequence>MSAIPPDSCILVTGVNGYVASHTADQLLHHGYRVRGTVRSPSKSQWIKDLFDRKYGPGRFELATVEDMTRPDAFDRAIKGVSGIAHVATIFGHTADLIASVVATNENLLASAAAEPTVRRFVYTSSSEAATFSSFLDHQDGRDAHITANTWNEEAVRRYQHDGAEGPKAGFDMYAASKTLGEQAVWKWVEENRPGFVVNTVLPSVVFGASIAPEAQGHASSSAWPAALFRNEFDRVWPFLQHVIPHGAYCVDAKDVALLHLAGLVHADVKSERLFAFGVPFTWNEIISVFQAWFPDRQFASEVPGQTGAERFEIEPAARAQEVLREMGKSDFSSLEEMLKANVSDLVEGL</sequence>
<protein>
    <submittedName>
        <fullName evidence="4">NAD(P)-binding protein</fullName>
    </submittedName>
</protein>
<evidence type="ECO:0000256" key="2">
    <source>
        <dbReference type="ARBA" id="ARBA00023445"/>
    </source>
</evidence>
<name>A0A2I2GPJ0_9EURO</name>
<dbReference type="InterPro" id="IPR036291">
    <property type="entry name" value="NAD(P)-bd_dom_sf"/>
</dbReference>
<dbReference type="Gene3D" id="3.40.50.720">
    <property type="entry name" value="NAD(P)-binding Rossmann-like Domain"/>
    <property type="match status" value="1"/>
</dbReference>
<comment type="caution">
    <text evidence="4">The sequence shown here is derived from an EMBL/GenBank/DDBJ whole genome shotgun (WGS) entry which is preliminary data.</text>
</comment>
<dbReference type="RefSeq" id="XP_024710090.1">
    <property type="nucleotide sequence ID" value="XM_024846227.1"/>
</dbReference>
<dbReference type="GeneID" id="36553926"/>
<feature type="domain" description="NAD-dependent epimerase/dehydratase" evidence="3">
    <location>
        <begin position="10"/>
        <end position="218"/>
    </location>
</feature>
<dbReference type="GO" id="GO:0016616">
    <property type="term" value="F:oxidoreductase activity, acting on the CH-OH group of donors, NAD or NADP as acceptor"/>
    <property type="evidence" value="ECO:0007669"/>
    <property type="project" value="TreeGrafter"/>
</dbReference>
<dbReference type="InterPro" id="IPR050425">
    <property type="entry name" value="NAD(P)_dehydrat-like"/>
</dbReference>
<keyword evidence="5" id="KW-1185">Reference proteome</keyword>
<accession>A0A2I2GPJ0</accession>
<keyword evidence="1" id="KW-0560">Oxidoreductase</keyword>